<feature type="transmembrane region" description="Helical" evidence="8">
    <location>
        <begin position="85"/>
        <end position="111"/>
    </location>
</feature>
<keyword evidence="4" id="KW-1003">Cell membrane</keyword>
<name>A0A5S9PQW5_9HYPH</name>
<evidence type="ECO:0000256" key="8">
    <source>
        <dbReference type="RuleBase" id="RU363032"/>
    </source>
</evidence>
<dbReference type="CDD" id="cd06261">
    <property type="entry name" value="TM_PBP2"/>
    <property type="match status" value="1"/>
</dbReference>
<evidence type="ECO:0000256" key="4">
    <source>
        <dbReference type="ARBA" id="ARBA00022475"/>
    </source>
</evidence>
<feature type="transmembrane region" description="Helical" evidence="8">
    <location>
        <begin position="206"/>
        <end position="225"/>
    </location>
</feature>
<keyword evidence="11" id="KW-1185">Reference proteome</keyword>
<evidence type="ECO:0000256" key="3">
    <source>
        <dbReference type="ARBA" id="ARBA00022448"/>
    </source>
</evidence>
<keyword evidence="7 8" id="KW-0472">Membrane</keyword>
<dbReference type="Gene3D" id="1.10.3720.10">
    <property type="entry name" value="MetI-like"/>
    <property type="match status" value="1"/>
</dbReference>
<reference evidence="10 11" key="1">
    <citation type="submission" date="2019-12" db="EMBL/GenBank/DDBJ databases">
        <authorList>
            <person name="Reyes-Prieto M."/>
        </authorList>
    </citation>
    <scope>NUCLEOTIDE SEQUENCE [LARGE SCALE GENOMIC DNA]</scope>
    <source>
        <strain evidence="10">HF14-78462</strain>
    </source>
</reference>
<feature type="domain" description="ABC transmembrane type-1" evidence="9">
    <location>
        <begin position="89"/>
        <end position="277"/>
    </location>
</feature>
<feature type="transmembrane region" description="Helical" evidence="8">
    <location>
        <begin position="32"/>
        <end position="56"/>
    </location>
</feature>
<dbReference type="RefSeq" id="WP_159600244.1">
    <property type="nucleotide sequence ID" value="NZ_CACSAS010000001.1"/>
</dbReference>
<keyword evidence="6 8" id="KW-1133">Transmembrane helix</keyword>
<dbReference type="EMBL" id="CACSAS010000001">
    <property type="protein sequence ID" value="CAA0106994.1"/>
    <property type="molecule type" value="Genomic_DNA"/>
</dbReference>
<dbReference type="SUPFAM" id="SSF161098">
    <property type="entry name" value="MetI-like"/>
    <property type="match status" value="1"/>
</dbReference>
<comment type="similarity">
    <text evidence="2">Belongs to the binding-protein-dependent transport system permease family. CysTW subfamily.</text>
</comment>
<gene>
    <name evidence="10" type="ORF">STARVERO_03396</name>
</gene>
<dbReference type="Proteomes" id="UP000433050">
    <property type="component" value="Unassembled WGS sequence"/>
</dbReference>
<dbReference type="GO" id="GO:0055085">
    <property type="term" value="P:transmembrane transport"/>
    <property type="evidence" value="ECO:0007669"/>
    <property type="project" value="InterPro"/>
</dbReference>
<evidence type="ECO:0000256" key="2">
    <source>
        <dbReference type="ARBA" id="ARBA00007069"/>
    </source>
</evidence>
<dbReference type="PROSITE" id="PS50928">
    <property type="entry name" value="ABC_TM1"/>
    <property type="match status" value="1"/>
</dbReference>
<dbReference type="InterPro" id="IPR051789">
    <property type="entry name" value="Bact_Polyamine_Transport"/>
</dbReference>
<keyword evidence="3 8" id="KW-0813">Transport</keyword>
<dbReference type="InterPro" id="IPR000515">
    <property type="entry name" value="MetI-like"/>
</dbReference>
<keyword evidence="5 8" id="KW-0812">Transmembrane</keyword>
<evidence type="ECO:0000256" key="7">
    <source>
        <dbReference type="ARBA" id="ARBA00023136"/>
    </source>
</evidence>
<protein>
    <recommendedName>
        <fullName evidence="9">ABC transmembrane type-1 domain-containing protein</fullName>
    </recommendedName>
</protein>
<evidence type="ECO:0000256" key="1">
    <source>
        <dbReference type="ARBA" id="ARBA00004651"/>
    </source>
</evidence>
<dbReference type="PANTHER" id="PTHR43848">
    <property type="entry name" value="PUTRESCINE TRANSPORT SYSTEM PERMEASE PROTEIN POTI"/>
    <property type="match status" value="1"/>
</dbReference>
<feature type="transmembrane region" description="Helical" evidence="8">
    <location>
        <begin position="123"/>
        <end position="148"/>
    </location>
</feature>
<feature type="transmembrane region" description="Helical" evidence="8">
    <location>
        <begin position="258"/>
        <end position="282"/>
    </location>
</feature>
<organism evidence="10 11">
    <name type="scientific">Starkeya nomas</name>
    <dbReference type="NCBI Taxonomy" id="2666134"/>
    <lineage>
        <taxon>Bacteria</taxon>
        <taxon>Pseudomonadati</taxon>
        <taxon>Pseudomonadota</taxon>
        <taxon>Alphaproteobacteria</taxon>
        <taxon>Hyphomicrobiales</taxon>
        <taxon>Xanthobacteraceae</taxon>
        <taxon>Starkeya</taxon>
    </lineage>
</organism>
<dbReference type="InterPro" id="IPR035906">
    <property type="entry name" value="MetI-like_sf"/>
</dbReference>
<dbReference type="PANTHER" id="PTHR43848:SF2">
    <property type="entry name" value="PUTRESCINE TRANSPORT SYSTEM PERMEASE PROTEIN POTI"/>
    <property type="match status" value="1"/>
</dbReference>
<evidence type="ECO:0000259" key="9">
    <source>
        <dbReference type="PROSITE" id="PS50928"/>
    </source>
</evidence>
<evidence type="ECO:0000313" key="10">
    <source>
        <dbReference type="EMBL" id="CAA0106994.1"/>
    </source>
</evidence>
<accession>A0A5S9PQW5</accession>
<proteinExistence type="inferred from homology"/>
<evidence type="ECO:0000313" key="11">
    <source>
        <dbReference type="Proteomes" id="UP000433050"/>
    </source>
</evidence>
<evidence type="ECO:0000256" key="6">
    <source>
        <dbReference type="ARBA" id="ARBA00022989"/>
    </source>
</evidence>
<dbReference type="Pfam" id="PF00528">
    <property type="entry name" value="BPD_transp_1"/>
    <property type="match status" value="1"/>
</dbReference>
<dbReference type="GO" id="GO:0005886">
    <property type="term" value="C:plasma membrane"/>
    <property type="evidence" value="ECO:0007669"/>
    <property type="project" value="UniProtKB-SubCell"/>
</dbReference>
<sequence length="288" mass="30933">MSAPGTITSMAADAPPEVRPVHVRAGRLEHRLGLLAALGGFGMIALTYAPMLWLGIMSVSADPLGGLPGPFTLEWYDRLFTDRRWVGPLLASMGCGAVVGLACAASGLLVARALPQLRARGALLIAFLAPLFIPGVLLGAGLFLYLRVFLGLRLGWWSVFLAHFAWAYPFALLALLVTTTRFDTRLNDAAADLGAGPWRRFVDVEFPLIMPGVVSAALFGFLLSFNELARTILLRGTATTLPLFEWAQATSHSSNVPLIFALATLVLLASLLLIGVSFWMLFGRAADR</sequence>
<feature type="transmembrane region" description="Helical" evidence="8">
    <location>
        <begin position="154"/>
        <end position="177"/>
    </location>
</feature>
<dbReference type="AlphaFoldDB" id="A0A5S9PQW5"/>
<evidence type="ECO:0000256" key="5">
    <source>
        <dbReference type="ARBA" id="ARBA00022692"/>
    </source>
</evidence>
<comment type="subcellular location">
    <subcellularLocation>
        <location evidence="1 8">Cell membrane</location>
        <topology evidence="1 8">Multi-pass membrane protein</topology>
    </subcellularLocation>
</comment>